<dbReference type="EC" id="2.7.11.1" evidence="1"/>
<feature type="domain" description="Protein kinase" evidence="10">
    <location>
        <begin position="15"/>
        <end position="274"/>
    </location>
</feature>
<keyword evidence="2 11" id="KW-0723">Serine/threonine-protein kinase</keyword>
<keyword evidence="3" id="KW-0808">Transferase</keyword>
<dbReference type="PANTHER" id="PTHR43289">
    <property type="entry name" value="MITOGEN-ACTIVATED PROTEIN KINASE KINASE KINASE 20-RELATED"/>
    <property type="match status" value="1"/>
</dbReference>
<sequence>MPRRLPSPPPTLPGFTPVRVLGSGGFADVFLFEQNMPRRQVAVKVMLPEVVDEQVRRMFQVEADLMAGLSAHPSILTIYEAGVSSDGRPYLVMELCSSSLGRRYRQEPLPVAQVLRIGVKIAGALHTAHQQGVLHRDVKPSNILVTAYGAPVLSDFGIAQSTRGRSAAVDAVGLSVPWSAPEVVTEETRGTIASEVWGLSATLYSLLAGRSPFEVPGVTSPSSSELSARIVKAKPSPIGRSDVPASLERALLRGLSKRPGDRPGSALELLQELQTVETEFGLAQTGVEITRAEWAVEPERARSVAPPAAPADAPRRRRNGSRASSGAPDTGPAGPGAAVGTSTAGRSRAPGAGGSLASPRPRTSTSPRTGRRRTLIIALVATLAVVGGAVAAATTLLPGTTELPSVGEISAEVADGRILFSWSDAGLADGDSFQVETSTGENSVQRSTEFAVFPTGSTPVCITVSVVHAGRTGDASAEKCASLP</sequence>
<dbReference type="PROSITE" id="PS00108">
    <property type="entry name" value="PROTEIN_KINASE_ST"/>
    <property type="match status" value="1"/>
</dbReference>
<dbReference type="InterPro" id="IPR008271">
    <property type="entry name" value="Ser/Thr_kinase_AS"/>
</dbReference>
<feature type="region of interest" description="Disordered" evidence="8">
    <location>
        <begin position="297"/>
        <end position="370"/>
    </location>
</feature>
<evidence type="ECO:0000256" key="2">
    <source>
        <dbReference type="ARBA" id="ARBA00022527"/>
    </source>
</evidence>
<evidence type="ECO:0000313" key="12">
    <source>
        <dbReference type="Proteomes" id="UP001165580"/>
    </source>
</evidence>
<proteinExistence type="predicted"/>
<evidence type="ECO:0000256" key="9">
    <source>
        <dbReference type="SAM" id="Phobius"/>
    </source>
</evidence>
<dbReference type="SUPFAM" id="SSF56112">
    <property type="entry name" value="Protein kinase-like (PK-like)"/>
    <property type="match status" value="1"/>
</dbReference>
<dbReference type="SMART" id="SM00220">
    <property type="entry name" value="S_TKc"/>
    <property type="match status" value="1"/>
</dbReference>
<dbReference type="PROSITE" id="PS00107">
    <property type="entry name" value="PROTEIN_KINASE_ATP"/>
    <property type="match status" value="1"/>
</dbReference>
<organism evidence="11 12">
    <name type="scientific">Herbiconiux gentiana</name>
    <dbReference type="NCBI Taxonomy" id="2970912"/>
    <lineage>
        <taxon>Bacteria</taxon>
        <taxon>Bacillati</taxon>
        <taxon>Actinomycetota</taxon>
        <taxon>Actinomycetes</taxon>
        <taxon>Micrococcales</taxon>
        <taxon>Microbacteriaceae</taxon>
        <taxon>Herbiconiux</taxon>
    </lineage>
</organism>
<feature type="binding site" evidence="7">
    <location>
        <position position="44"/>
    </location>
    <ligand>
        <name>ATP</name>
        <dbReference type="ChEBI" id="CHEBI:30616"/>
    </ligand>
</feature>
<dbReference type="PANTHER" id="PTHR43289:SF6">
    <property type="entry name" value="SERINE_THREONINE-PROTEIN KINASE NEKL-3"/>
    <property type="match status" value="1"/>
</dbReference>
<evidence type="ECO:0000256" key="1">
    <source>
        <dbReference type="ARBA" id="ARBA00012513"/>
    </source>
</evidence>
<dbReference type="Pfam" id="PF00069">
    <property type="entry name" value="Pkinase"/>
    <property type="match status" value="1"/>
</dbReference>
<evidence type="ECO:0000256" key="7">
    <source>
        <dbReference type="PROSITE-ProRule" id="PRU10141"/>
    </source>
</evidence>
<dbReference type="CDD" id="cd14014">
    <property type="entry name" value="STKc_PknB_like"/>
    <property type="match status" value="1"/>
</dbReference>
<evidence type="ECO:0000256" key="4">
    <source>
        <dbReference type="ARBA" id="ARBA00022741"/>
    </source>
</evidence>
<keyword evidence="9" id="KW-1133">Transmembrane helix</keyword>
<feature type="transmembrane region" description="Helical" evidence="9">
    <location>
        <begin position="375"/>
        <end position="397"/>
    </location>
</feature>
<evidence type="ECO:0000256" key="3">
    <source>
        <dbReference type="ARBA" id="ARBA00022679"/>
    </source>
</evidence>
<dbReference type="PROSITE" id="PS50011">
    <property type="entry name" value="PROTEIN_KINASE_DOM"/>
    <property type="match status" value="1"/>
</dbReference>
<feature type="compositionally biased region" description="Low complexity" evidence="8">
    <location>
        <begin position="303"/>
        <end position="312"/>
    </location>
</feature>
<keyword evidence="6 7" id="KW-0067">ATP-binding</keyword>
<dbReference type="Proteomes" id="UP001165580">
    <property type="component" value="Unassembled WGS sequence"/>
</dbReference>
<evidence type="ECO:0000256" key="8">
    <source>
        <dbReference type="SAM" id="MobiDB-lite"/>
    </source>
</evidence>
<reference evidence="11" key="1">
    <citation type="submission" date="2022-08" db="EMBL/GenBank/DDBJ databases">
        <authorList>
            <person name="Deng Y."/>
            <person name="Han X.-F."/>
            <person name="Zhang Y.-Q."/>
        </authorList>
    </citation>
    <scope>NUCLEOTIDE SEQUENCE</scope>
    <source>
        <strain evidence="11">CPCC 205716</strain>
    </source>
</reference>
<feature type="compositionally biased region" description="Low complexity" evidence="8">
    <location>
        <begin position="321"/>
        <end position="368"/>
    </location>
</feature>
<gene>
    <name evidence="11" type="ORF">NVV95_02395</name>
</gene>
<dbReference type="Gene3D" id="3.30.200.20">
    <property type="entry name" value="Phosphorylase Kinase, domain 1"/>
    <property type="match status" value="1"/>
</dbReference>
<dbReference type="InterPro" id="IPR017441">
    <property type="entry name" value="Protein_kinase_ATP_BS"/>
</dbReference>
<keyword evidence="12" id="KW-1185">Reference proteome</keyword>
<keyword evidence="9" id="KW-0472">Membrane</keyword>
<evidence type="ECO:0000256" key="5">
    <source>
        <dbReference type="ARBA" id="ARBA00022777"/>
    </source>
</evidence>
<evidence type="ECO:0000256" key="6">
    <source>
        <dbReference type="ARBA" id="ARBA00022840"/>
    </source>
</evidence>
<dbReference type="GO" id="GO:0004674">
    <property type="term" value="F:protein serine/threonine kinase activity"/>
    <property type="evidence" value="ECO:0007669"/>
    <property type="project" value="UniProtKB-KW"/>
</dbReference>
<dbReference type="EMBL" id="JANTEZ010000001">
    <property type="protein sequence ID" value="MCS5713398.1"/>
    <property type="molecule type" value="Genomic_DNA"/>
</dbReference>
<accession>A0ABT2GB23</accession>
<name>A0ABT2GB23_9MICO</name>
<protein>
    <recommendedName>
        <fullName evidence="1">non-specific serine/threonine protein kinase</fullName>
        <ecNumber evidence="1">2.7.11.1</ecNumber>
    </recommendedName>
</protein>
<evidence type="ECO:0000313" key="11">
    <source>
        <dbReference type="EMBL" id="MCS5713398.1"/>
    </source>
</evidence>
<evidence type="ECO:0000259" key="10">
    <source>
        <dbReference type="PROSITE" id="PS50011"/>
    </source>
</evidence>
<dbReference type="RefSeq" id="WP_259484931.1">
    <property type="nucleotide sequence ID" value="NZ_JANTEZ010000001.1"/>
</dbReference>
<keyword evidence="5 11" id="KW-0418">Kinase</keyword>
<dbReference type="InterPro" id="IPR000719">
    <property type="entry name" value="Prot_kinase_dom"/>
</dbReference>
<dbReference type="Gene3D" id="1.10.510.10">
    <property type="entry name" value="Transferase(Phosphotransferase) domain 1"/>
    <property type="match status" value="1"/>
</dbReference>
<keyword evidence="9" id="KW-0812">Transmembrane</keyword>
<comment type="caution">
    <text evidence="11">The sequence shown here is derived from an EMBL/GenBank/DDBJ whole genome shotgun (WGS) entry which is preliminary data.</text>
</comment>
<dbReference type="InterPro" id="IPR011009">
    <property type="entry name" value="Kinase-like_dom_sf"/>
</dbReference>
<keyword evidence="4 7" id="KW-0547">Nucleotide-binding</keyword>